<dbReference type="PANTHER" id="PTHR22642">
    <property type="entry name" value="IMIDAZOLONEPROPIONASE"/>
    <property type="match status" value="1"/>
</dbReference>
<sequence length="525" mass="56090">MNADSLALSGGTVYTLAGSPTEESTADGIVFRDGRVADLAGGTAERTIDLEGRTVLPGFVDAHAHLPWVGIALHETDLSAADDREEALAALAENAADTAAGDWVLGFGYDESTWPAGEDDPLTRGELDGVSETHPIAAKRVDGHAVSLNATGLERVDLDGVDGDVRREGGEATGVVVEDAVIRVTEATYPDREKARTVLEKGARRAAELGITTVYDMAGMATPNEPGDPFHAALFSAWREDALPVRVGYYVHVDRGDALADLEIASGFGDDRLSILGLKVFADGSIGAQSAKLDGEFADDPGNDGQFVIDRDRLREAFAAAARANQSIATHAIGTKAIEVVLDAYEEVLPAYETDDPRLRIEHAELATDDQIERMAELDVIASMQPNFLQWSAPGGLYEARLGERWRRENNRLRTMRDAGVRLALGSDTMPFGPLYGIHHAVNAPHDAQRLSVGEALRAYTRGGAYAGFADERGSLEPGKLADAVVLDRDPFEHPEEIDEIEVVATVVGGEIVYEAPDPGLETTG</sequence>
<keyword evidence="2" id="KW-0378">Hydrolase</keyword>
<dbReference type="Pfam" id="PF07969">
    <property type="entry name" value="Amidohydro_3"/>
    <property type="match status" value="1"/>
</dbReference>
<keyword evidence="3" id="KW-1185">Reference proteome</keyword>
<evidence type="ECO:0000313" key="3">
    <source>
        <dbReference type="Proteomes" id="UP001595925"/>
    </source>
</evidence>
<dbReference type="GO" id="GO:0016787">
    <property type="term" value="F:hydrolase activity"/>
    <property type="evidence" value="ECO:0007669"/>
    <property type="project" value="UniProtKB-KW"/>
</dbReference>
<dbReference type="InterPro" id="IPR013108">
    <property type="entry name" value="Amidohydro_3"/>
</dbReference>
<evidence type="ECO:0000313" key="2">
    <source>
        <dbReference type="EMBL" id="MFC4986470.1"/>
    </source>
</evidence>
<feature type="domain" description="Amidohydrolase 3" evidence="1">
    <location>
        <begin position="46"/>
        <end position="514"/>
    </location>
</feature>
<gene>
    <name evidence="2" type="ORF">ACFPFO_01500</name>
</gene>
<dbReference type="AlphaFoldDB" id="A0ABD5Q9M8"/>
<dbReference type="SUPFAM" id="SSF51338">
    <property type="entry name" value="Composite domain of metallo-dependent hydrolases"/>
    <property type="match status" value="1"/>
</dbReference>
<accession>A0ABD5Q9M8</accession>
<dbReference type="EC" id="3.5.-.-" evidence="2"/>
<dbReference type="PANTHER" id="PTHR22642:SF2">
    <property type="entry name" value="PROTEIN LONG AFTER FAR-RED 3"/>
    <property type="match status" value="1"/>
</dbReference>
<name>A0ABD5Q9M8_9EURY</name>
<dbReference type="SUPFAM" id="SSF51556">
    <property type="entry name" value="Metallo-dependent hydrolases"/>
    <property type="match status" value="1"/>
</dbReference>
<comment type="caution">
    <text evidence="2">The sequence shown here is derived from an EMBL/GenBank/DDBJ whole genome shotgun (WGS) entry which is preliminary data.</text>
</comment>
<evidence type="ECO:0000259" key="1">
    <source>
        <dbReference type="Pfam" id="PF07969"/>
    </source>
</evidence>
<dbReference type="RefSeq" id="WP_224827956.1">
    <property type="nucleotide sequence ID" value="NZ_JAIVEF010000003.1"/>
</dbReference>
<dbReference type="EMBL" id="JBHSJG010000005">
    <property type="protein sequence ID" value="MFC4986470.1"/>
    <property type="molecule type" value="Genomic_DNA"/>
</dbReference>
<dbReference type="Gene3D" id="3.20.20.140">
    <property type="entry name" value="Metal-dependent hydrolases"/>
    <property type="match status" value="1"/>
</dbReference>
<organism evidence="2 3">
    <name type="scientific">Saliphagus infecundisoli</name>
    <dbReference type="NCBI Taxonomy" id="1849069"/>
    <lineage>
        <taxon>Archaea</taxon>
        <taxon>Methanobacteriati</taxon>
        <taxon>Methanobacteriota</taxon>
        <taxon>Stenosarchaea group</taxon>
        <taxon>Halobacteria</taxon>
        <taxon>Halobacteriales</taxon>
        <taxon>Natrialbaceae</taxon>
        <taxon>Saliphagus</taxon>
    </lineage>
</organism>
<reference evidence="2 3" key="1">
    <citation type="journal article" date="2019" name="Int. J. Syst. Evol. Microbiol.">
        <title>The Global Catalogue of Microorganisms (GCM) 10K type strain sequencing project: providing services to taxonomists for standard genome sequencing and annotation.</title>
        <authorList>
            <consortium name="The Broad Institute Genomics Platform"/>
            <consortium name="The Broad Institute Genome Sequencing Center for Infectious Disease"/>
            <person name="Wu L."/>
            <person name="Ma J."/>
        </authorList>
    </citation>
    <scope>NUCLEOTIDE SEQUENCE [LARGE SCALE GENOMIC DNA]</scope>
    <source>
        <strain evidence="2 3">CGMCC 1.15824</strain>
    </source>
</reference>
<dbReference type="Gene3D" id="2.30.40.10">
    <property type="entry name" value="Urease, subunit C, domain 1"/>
    <property type="match status" value="1"/>
</dbReference>
<dbReference type="InterPro" id="IPR033932">
    <property type="entry name" value="YtcJ-like"/>
</dbReference>
<dbReference type="CDD" id="cd01300">
    <property type="entry name" value="YtcJ_like"/>
    <property type="match status" value="1"/>
</dbReference>
<proteinExistence type="predicted"/>
<protein>
    <submittedName>
        <fullName evidence="2">Amidohydrolase</fullName>
        <ecNumber evidence="2">3.5.-.-</ecNumber>
    </submittedName>
</protein>
<dbReference type="InterPro" id="IPR011059">
    <property type="entry name" value="Metal-dep_hydrolase_composite"/>
</dbReference>
<dbReference type="Proteomes" id="UP001595925">
    <property type="component" value="Unassembled WGS sequence"/>
</dbReference>
<dbReference type="Gene3D" id="3.10.310.70">
    <property type="match status" value="1"/>
</dbReference>
<dbReference type="InterPro" id="IPR032466">
    <property type="entry name" value="Metal_Hydrolase"/>
</dbReference>